<protein>
    <submittedName>
        <fullName evidence="1">Uncharacterized protein</fullName>
    </submittedName>
</protein>
<organism evidence="1">
    <name type="scientific">Arion vulgaris</name>
    <dbReference type="NCBI Taxonomy" id="1028688"/>
    <lineage>
        <taxon>Eukaryota</taxon>
        <taxon>Metazoa</taxon>
        <taxon>Spiralia</taxon>
        <taxon>Lophotrochozoa</taxon>
        <taxon>Mollusca</taxon>
        <taxon>Gastropoda</taxon>
        <taxon>Heterobranchia</taxon>
        <taxon>Euthyneura</taxon>
        <taxon>Panpulmonata</taxon>
        <taxon>Eupulmonata</taxon>
        <taxon>Stylommatophora</taxon>
        <taxon>Helicina</taxon>
        <taxon>Arionoidea</taxon>
        <taxon>Arionidae</taxon>
        <taxon>Arion</taxon>
    </lineage>
</organism>
<proteinExistence type="predicted"/>
<accession>A0A0B7BV57</accession>
<dbReference type="EMBL" id="HACG01050219">
    <property type="protein sequence ID" value="CEK97084.1"/>
    <property type="molecule type" value="Transcribed_RNA"/>
</dbReference>
<name>A0A0B7BV57_9EUPU</name>
<sequence>ILLLHKRPSTELNQEPDMNSHVIKTISSMQYILNNNNFHFLEPKDEHMYY</sequence>
<evidence type="ECO:0000313" key="1">
    <source>
        <dbReference type="EMBL" id="CEK97084.1"/>
    </source>
</evidence>
<feature type="non-terminal residue" evidence="1">
    <location>
        <position position="1"/>
    </location>
</feature>
<gene>
    <name evidence="1" type="primary">ORF214588</name>
</gene>
<dbReference type="AlphaFoldDB" id="A0A0B7BV57"/>
<reference evidence="1" key="1">
    <citation type="submission" date="2014-12" db="EMBL/GenBank/DDBJ databases">
        <title>Insight into the proteome of Arion vulgaris.</title>
        <authorList>
            <person name="Aradska J."/>
            <person name="Bulat T."/>
            <person name="Smidak R."/>
            <person name="Sarate P."/>
            <person name="Gangsoo J."/>
            <person name="Sialana F."/>
            <person name="Bilban M."/>
            <person name="Lubec G."/>
        </authorList>
    </citation>
    <scope>NUCLEOTIDE SEQUENCE</scope>
    <source>
        <tissue evidence="1">Skin</tissue>
    </source>
</reference>